<dbReference type="Pfam" id="PF14219">
    <property type="entry name" value="DUF4328"/>
    <property type="match status" value="1"/>
</dbReference>
<feature type="domain" description="DUF4328" evidence="3">
    <location>
        <begin position="136"/>
        <end position="283"/>
    </location>
</feature>
<evidence type="ECO:0000313" key="4">
    <source>
        <dbReference type="EMBL" id="ULN52986.1"/>
    </source>
</evidence>
<keyword evidence="5" id="KW-1185">Reference proteome</keyword>
<evidence type="ECO:0000256" key="1">
    <source>
        <dbReference type="SAM" id="MobiDB-lite"/>
    </source>
</evidence>
<dbReference type="Proteomes" id="UP001055200">
    <property type="component" value="Chromosome"/>
</dbReference>
<feature type="transmembrane region" description="Helical" evidence="2">
    <location>
        <begin position="194"/>
        <end position="214"/>
    </location>
</feature>
<gene>
    <name evidence="4" type="ORF">MIU77_00920</name>
</gene>
<reference evidence="4" key="1">
    <citation type="submission" date="2022-08" db="EMBL/GenBank/DDBJ databases">
        <title>Complete genome sequence of 14 non-tuberculosis mycobacteria type-strains.</title>
        <authorList>
            <person name="Igarashi Y."/>
            <person name="Osugi A."/>
            <person name="Mitarai S."/>
        </authorList>
    </citation>
    <scope>NUCLEOTIDE SEQUENCE</scope>
    <source>
        <strain evidence="4">DSM 45575</strain>
    </source>
</reference>
<feature type="region of interest" description="Disordered" evidence="1">
    <location>
        <begin position="305"/>
        <end position="327"/>
    </location>
</feature>
<protein>
    <submittedName>
        <fullName evidence="4">DUF4328 domain-containing protein</fullName>
    </submittedName>
</protein>
<feature type="transmembrane region" description="Helical" evidence="2">
    <location>
        <begin position="142"/>
        <end position="174"/>
    </location>
</feature>
<feature type="region of interest" description="Disordered" evidence="1">
    <location>
        <begin position="41"/>
        <end position="62"/>
    </location>
</feature>
<evidence type="ECO:0000259" key="3">
    <source>
        <dbReference type="Pfam" id="PF14219"/>
    </source>
</evidence>
<feature type="transmembrane region" description="Helical" evidence="2">
    <location>
        <begin position="259"/>
        <end position="281"/>
    </location>
</feature>
<evidence type="ECO:0000256" key="2">
    <source>
        <dbReference type="SAM" id="Phobius"/>
    </source>
</evidence>
<feature type="transmembrane region" description="Helical" evidence="2">
    <location>
        <begin position="109"/>
        <end position="130"/>
    </location>
</feature>
<organism evidence="4 5">
    <name type="scientific">Mycolicibacillus parakoreensis</name>
    <dbReference type="NCBI Taxonomy" id="1069221"/>
    <lineage>
        <taxon>Bacteria</taxon>
        <taxon>Bacillati</taxon>
        <taxon>Actinomycetota</taxon>
        <taxon>Actinomycetes</taxon>
        <taxon>Mycobacteriales</taxon>
        <taxon>Mycobacteriaceae</taxon>
        <taxon>Mycolicibacillus</taxon>
    </lineage>
</organism>
<accession>A0ABY3U2S3</accession>
<evidence type="ECO:0000313" key="5">
    <source>
        <dbReference type="Proteomes" id="UP001055200"/>
    </source>
</evidence>
<feature type="compositionally biased region" description="Pro residues" evidence="1">
    <location>
        <begin position="45"/>
        <end position="59"/>
    </location>
</feature>
<dbReference type="EMBL" id="CP092365">
    <property type="protein sequence ID" value="ULN52986.1"/>
    <property type="molecule type" value="Genomic_DNA"/>
</dbReference>
<name>A0ABY3U2S3_9MYCO</name>
<feature type="transmembrane region" description="Helical" evidence="2">
    <location>
        <begin position="234"/>
        <end position="253"/>
    </location>
</feature>
<keyword evidence="2" id="KW-0472">Membrane</keyword>
<keyword evidence="2" id="KW-1133">Transmembrane helix</keyword>
<proteinExistence type="predicted"/>
<dbReference type="InterPro" id="IPR025565">
    <property type="entry name" value="DUF4328"/>
</dbReference>
<keyword evidence="2" id="KW-0812">Transmembrane</keyword>
<sequence length="327" mass="35079">MRDRQRQWCPHCRGALLAPQAPPAPPPAPAGRLPAGLRWIAVRPGAPPPRGPRRPPLGPTPRYTVIPRWGLDDRRRPGGAEQGRAPAAASLWSRLTDPTGITDATLRTWVRAAAITVGIAAFAYAVEYLLLIVNRGHLLHPVVAVAGVAFAVLAGAAALVAVVGTAVASTQWLIARRRAAFAAAGRPETRGAAALWWGCLTPVLNVVWAPVFVIELARVEGRQRRLRLPIRRWWIAWAVTTVAVLFATATRWVRDAQGIANNIQAMVVTYLLALLTLWLLARVHAGFGAAPAARPAHRWVVVDPAGEPDPAAHPRETLEPAGSEPAA</sequence>